<sequence>MMKDHRMSFIGHGYSSMPHSFKHGYGNPYRRQRIERTRRAGLWLPYR</sequence>
<reference evidence="1 2" key="1">
    <citation type="submission" date="2023-01" db="EMBL/GenBank/DDBJ databases">
        <title>Bacillus changyiensis sp. nov., isolated from a coastal deposit.</title>
        <authorList>
            <person name="Xiao G."/>
            <person name="Lai Q."/>
            <person name="Hu Z."/>
            <person name="Shao Z."/>
        </authorList>
    </citation>
    <scope>NUCLEOTIDE SEQUENCE [LARGE SCALE GENOMIC DNA]</scope>
    <source>
        <strain evidence="1 2">CLL-7-23</strain>
    </source>
</reference>
<protein>
    <submittedName>
        <fullName evidence="1">Uncharacterized protein</fullName>
    </submittedName>
</protein>
<accession>A0ABT4X685</accession>
<organism evidence="1 2">
    <name type="scientific">Bacillus changyiensis</name>
    <dbReference type="NCBI Taxonomy" id="3004103"/>
    <lineage>
        <taxon>Bacteria</taxon>
        <taxon>Bacillati</taxon>
        <taxon>Bacillota</taxon>
        <taxon>Bacilli</taxon>
        <taxon>Bacillales</taxon>
        <taxon>Bacillaceae</taxon>
        <taxon>Bacillus</taxon>
    </lineage>
</organism>
<dbReference type="EMBL" id="JAQKAB010000009">
    <property type="protein sequence ID" value="MDA7027700.1"/>
    <property type="molecule type" value="Genomic_DNA"/>
</dbReference>
<keyword evidence="2" id="KW-1185">Reference proteome</keyword>
<proteinExistence type="predicted"/>
<comment type="caution">
    <text evidence="1">The sequence shown here is derived from an EMBL/GenBank/DDBJ whole genome shotgun (WGS) entry which is preliminary data.</text>
</comment>
<evidence type="ECO:0000313" key="2">
    <source>
        <dbReference type="Proteomes" id="UP001211894"/>
    </source>
</evidence>
<dbReference type="Proteomes" id="UP001211894">
    <property type="component" value="Unassembled WGS sequence"/>
</dbReference>
<dbReference type="RefSeq" id="WP_271341521.1">
    <property type="nucleotide sequence ID" value="NZ_JAQKAB010000009.1"/>
</dbReference>
<evidence type="ECO:0000313" key="1">
    <source>
        <dbReference type="EMBL" id="MDA7027700.1"/>
    </source>
</evidence>
<name>A0ABT4X685_9BACI</name>
<gene>
    <name evidence="1" type="ORF">PJ311_14020</name>
</gene>